<keyword evidence="2" id="KW-0732">Signal</keyword>
<keyword evidence="4" id="KW-1185">Reference proteome</keyword>
<sequence>MMSRMRGCDVVMVTALCLLPAEAAHPVLPHRGADRVPEEERRQREEDAGARRRGQDRQEAGAVRSRPAGLHAGRPVGGSGAGGPGESHRARLLQEEPVRGRRGPEPHRRHAL</sequence>
<feature type="compositionally biased region" description="Gly residues" evidence="1">
    <location>
        <begin position="75"/>
        <end position="85"/>
    </location>
</feature>
<evidence type="ECO:0000313" key="3">
    <source>
        <dbReference type="EMBL" id="TNN42117.1"/>
    </source>
</evidence>
<feature type="compositionally biased region" description="Basic and acidic residues" evidence="1">
    <location>
        <begin position="86"/>
        <end position="106"/>
    </location>
</feature>
<feature type="region of interest" description="Disordered" evidence="1">
    <location>
        <begin position="21"/>
        <end position="112"/>
    </location>
</feature>
<evidence type="ECO:0000313" key="4">
    <source>
        <dbReference type="Proteomes" id="UP000314294"/>
    </source>
</evidence>
<gene>
    <name evidence="3" type="ORF">EYF80_047731</name>
</gene>
<dbReference type="EMBL" id="SRLO01001059">
    <property type="protein sequence ID" value="TNN42117.1"/>
    <property type="molecule type" value="Genomic_DNA"/>
</dbReference>
<dbReference type="Proteomes" id="UP000314294">
    <property type="component" value="Unassembled WGS sequence"/>
</dbReference>
<protein>
    <submittedName>
        <fullName evidence="3">Uncharacterized protein</fullName>
    </submittedName>
</protein>
<feature type="signal peptide" evidence="2">
    <location>
        <begin position="1"/>
        <end position="23"/>
    </location>
</feature>
<name>A0A4Z2FLK1_9TELE</name>
<reference evidence="3 4" key="1">
    <citation type="submission" date="2019-03" db="EMBL/GenBank/DDBJ databases">
        <title>First draft genome of Liparis tanakae, snailfish: a comprehensive survey of snailfish specific genes.</title>
        <authorList>
            <person name="Kim W."/>
            <person name="Song I."/>
            <person name="Jeong J.-H."/>
            <person name="Kim D."/>
            <person name="Kim S."/>
            <person name="Ryu S."/>
            <person name="Song J.Y."/>
            <person name="Lee S.K."/>
        </authorList>
    </citation>
    <scope>NUCLEOTIDE SEQUENCE [LARGE SCALE GENOMIC DNA]</scope>
    <source>
        <tissue evidence="3">Muscle</tissue>
    </source>
</reference>
<evidence type="ECO:0000256" key="1">
    <source>
        <dbReference type="SAM" id="MobiDB-lite"/>
    </source>
</evidence>
<comment type="caution">
    <text evidence="3">The sequence shown here is derived from an EMBL/GenBank/DDBJ whole genome shotgun (WGS) entry which is preliminary data.</text>
</comment>
<feature type="compositionally biased region" description="Basic and acidic residues" evidence="1">
    <location>
        <begin position="31"/>
        <end position="59"/>
    </location>
</feature>
<accession>A0A4Z2FLK1</accession>
<feature type="chain" id="PRO_5021481254" evidence="2">
    <location>
        <begin position="24"/>
        <end position="112"/>
    </location>
</feature>
<dbReference type="AlphaFoldDB" id="A0A4Z2FLK1"/>
<evidence type="ECO:0000256" key="2">
    <source>
        <dbReference type="SAM" id="SignalP"/>
    </source>
</evidence>
<proteinExistence type="predicted"/>
<organism evidence="3 4">
    <name type="scientific">Liparis tanakae</name>
    <name type="common">Tanaka's snailfish</name>
    <dbReference type="NCBI Taxonomy" id="230148"/>
    <lineage>
        <taxon>Eukaryota</taxon>
        <taxon>Metazoa</taxon>
        <taxon>Chordata</taxon>
        <taxon>Craniata</taxon>
        <taxon>Vertebrata</taxon>
        <taxon>Euteleostomi</taxon>
        <taxon>Actinopterygii</taxon>
        <taxon>Neopterygii</taxon>
        <taxon>Teleostei</taxon>
        <taxon>Neoteleostei</taxon>
        <taxon>Acanthomorphata</taxon>
        <taxon>Eupercaria</taxon>
        <taxon>Perciformes</taxon>
        <taxon>Cottioidei</taxon>
        <taxon>Cottales</taxon>
        <taxon>Liparidae</taxon>
        <taxon>Liparis</taxon>
    </lineage>
</organism>